<dbReference type="PROSITE" id="PS00061">
    <property type="entry name" value="ADH_SHORT"/>
    <property type="match status" value="1"/>
</dbReference>
<organism evidence="2 3">
    <name type="scientific">Ferviditalea candida</name>
    <dbReference type="NCBI Taxonomy" id="3108399"/>
    <lineage>
        <taxon>Bacteria</taxon>
        <taxon>Bacillati</taxon>
        <taxon>Bacillota</taxon>
        <taxon>Bacilli</taxon>
        <taxon>Bacillales</taxon>
        <taxon>Paenibacillaceae</taxon>
        <taxon>Ferviditalea</taxon>
    </lineage>
</organism>
<dbReference type="Pfam" id="PF13561">
    <property type="entry name" value="adh_short_C2"/>
    <property type="match status" value="1"/>
</dbReference>
<evidence type="ECO:0000256" key="1">
    <source>
        <dbReference type="ARBA" id="ARBA00006484"/>
    </source>
</evidence>
<accession>A0ABU5ZHI0</accession>
<dbReference type="InterPro" id="IPR036291">
    <property type="entry name" value="NAD(P)-bd_dom_sf"/>
</dbReference>
<dbReference type="PANTHER" id="PTHR42879:SF2">
    <property type="entry name" value="3-OXOACYL-[ACYL-CARRIER-PROTEIN] REDUCTASE FABG"/>
    <property type="match status" value="1"/>
</dbReference>
<evidence type="ECO:0000313" key="3">
    <source>
        <dbReference type="Proteomes" id="UP001310386"/>
    </source>
</evidence>
<dbReference type="RefSeq" id="WP_371754085.1">
    <property type="nucleotide sequence ID" value="NZ_JAYJLD010000012.1"/>
</dbReference>
<dbReference type="NCBIfam" id="TIGR01963">
    <property type="entry name" value="PHB_DH"/>
    <property type="match status" value="1"/>
</dbReference>
<keyword evidence="3" id="KW-1185">Reference proteome</keyword>
<comment type="similarity">
    <text evidence="1">Belongs to the short-chain dehydrogenases/reductases (SDR) family.</text>
</comment>
<keyword evidence="2" id="KW-0560">Oxidoreductase</keyword>
<reference evidence="2" key="1">
    <citation type="submission" date="2023-12" db="EMBL/GenBank/DDBJ databases">
        <title>Fervidustalea candida gen. nov., sp. nov., a novel member of the family Paenibacillaceae isolated from a geothermal area.</title>
        <authorList>
            <person name="Li W.-J."/>
            <person name="Jiao J.-Y."/>
            <person name="Chen Y."/>
        </authorList>
    </citation>
    <scope>NUCLEOTIDE SEQUENCE</scope>
    <source>
        <strain evidence="2">SYSU GA230002</strain>
    </source>
</reference>
<dbReference type="EMBL" id="JAYJLD010000012">
    <property type="protein sequence ID" value="MEB3101964.1"/>
    <property type="molecule type" value="Genomic_DNA"/>
</dbReference>
<proteinExistence type="inferred from homology"/>
<dbReference type="NCBIfam" id="NF009093">
    <property type="entry name" value="PRK12429.1"/>
    <property type="match status" value="1"/>
</dbReference>
<dbReference type="GO" id="GO:0003858">
    <property type="term" value="F:3-hydroxybutyrate dehydrogenase activity"/>
    <property type="evidence" value="ECO:0007669"/>
    <property type="project" value="UniProtKB-EC"/>
</dbReference>
<dbReference type="PANTHER" id="PTHR42879">
    <property type="entry name" value="3-OXOACYL-(ACYL-CARRIER-PROTEIN) REDUCTASE"/>
    <property type="match status" value="1"/>
</dbReference>
<dbReference type="InterPro" id="IPR011294">
    <property type="entry name" value="3-OHbutyrate_DH"/>
</dbReference>
<protein>
    <submittedName>
        <fullName evidence="2">3-hydroxybutyrate dehydrogenase</fullName>
        <ecNumber evidence="2">1.1.1.30</ecNumber>
    </submittedName>
</protein>
<dbReference type="InterPro" id="IPR020904">
    <property type="entry name" value="Sc_DH/Rdtase_CS"/>
</dbReference>
<dbReference type="PRINTS" id="PR00081">
    <property type="entry name" value="GDHRDH"/>
</dbReference>
<dbReference type="InterPro" id="IPR002347">
    <property type="entry name" value="SDR_fam"/>
</dbReference>
<dbReference type="NCBIfam" id="NF009466">
    <property type="entry name" value="PRK12826.1-2"/>
    <property type="match status" value="1"/>
</dbReference>
<dbReference type="Gene3D" id="3.40.50.720">
    <property type="entry name" value="NAD(P)-binding Rossmann-like Domain"/>
    <property type="match status" value="1"/>
</dbReference>
<name>A0ABU5ZHI0_9BACL</name>
<dbReference type="PRINTS" id="PR00080">
    <property type="entry name" value="SDRFAMILY"/>
</dbReference>
<dbReference type="InterPro" id="IPR050259">
    <property type="entry name" value="SDR"/>
</dbReference>
<sequence>METSKRVVIVTGAARGIGRAIAEAFAANGDQPILCDLDLENAEKSAVEIAGKFACRAAAKRLDVADAADVERLIDQTVREWGRIDVIVNNAGLQHVDPIENFPVEKWDLLIGVMLKGPFLLTKYAIPHMKQRQFGRIINISSVHGKTASPFKAAYVSAKHGVVGLTRTAALETANDNITVNAVMPGTVRTSLIENQLQKLAENDGTTREEALQRHLLAKQALKRFIKPEEVAACCVFLASEQAAAITGETISVSGGW</sequence>
<comment type="caution">
    <text evidence="2">The sequence shown here is derived from an EMBL/GenBank/DDBJ whole genome shotgun (WGS) entry which is preliminary data.</text>
</comment>
<dbReference type="EC" id="1.1.1.30" evidence="2"/>
<gene>
    <name evidence="2" type="ORF">VF724_09840</name>
</gene>
<dbReference type="SUPFAM" id="SSF51735">
    <property type="entry name" value="NAD(P)-binding Rossmann-fold domains"/>
    <property type="match status" value="1"/>
</dbReference>
<evidence type="ECO:0000313" key="2">
    <source>
        <dbReference type="EMBL" id="MEB3101964.1"/>
    </source>
</evidence>
<dbReference type="Proteomes" id="UP001310386">
    <property type="component" value="Unassembled WGS sequence"/>
</dbReference>